<evidence type="ECO:0000256" key="3">
    <source>
        <dbReference type="ARBA" id="ARBA00022490"/>
    </source>
</evidence>
<dbReference type="Pfam" id="PF08622">
    <property type="entry name" value="Svf1"/>
    <property type="match status" value="1"/>
</dbReference>
<dbReference type="SUPFAM" id="SSF159245">
    <property type="entry name" value="AttH-like"/>
    <property type="match status" value="1"/>
</dbReference>
<comment type="subcellular location">
    <subcellularLocation>
        <location evidence="1">Cytoplasm</location>
    </subcellularLocation>
</comment>
<gene>
    <name evidence="6" type="ORF">AWRI3578_g3033</name>
</gene>
<dbReference type="GO" id="GO:0005737">
    <property type="term" value="C:cytoplasm"/>
    <property type="evidence" value="ECO:0007669"/>
    <property type="project" value="UniProtKB-SubCell"/>
</dbReference>
<dbReference type="InterPro" id="IPR051385">
    <property type="entry name" value="Ceramide-binding_SVF1"/>
</dbReference>
<comment type="caution">
    <text evidence="6">The sequence shown here is derived from an EMBL/GenBank/DDBJ whole genome shotgun (WGS) entry which is preliminary data.</text>
</comment>
<evidence type="ECO:0000256" key="1">
    <source>
        <dbReference type="ARBA" id="ARBA00004496"/>
    </source>
</evidence>
<reference evidence="7" key="1">
    <citation type="journal article" date="2016" name="Genome Announc.">
        <title>Genome sequences of three species of Hanseniaspora isolated from spontaneous wine fermentations.</title>
        <authorList>
            <person name="Sternes P.R."/>
            <person name="Lee D."/>
            <person name="Kutyna D.R."/>
            <person name="Borneman A.R."/>
        </authorList>
    </citation>
    <scope>NUCLEOTIDE SEQUENCE [LARGE SCALE GENOMIC DNA]</scope>
    <source>
        <strain evidence="7">AWRI3578</strain>
    </source>
</reference>
<dbReference type="GO" id="GO:0006979">
    <property type="term" value="P:response to oxidative stress"/>
    <property type="evidence" value="ECO:0007669"/>
    <property type="project" value="InterPro"/>
</dbReference>
<dbReference type="OrthoDB" id="2590239at2759"/>
<dbReference type="Pfam" id="PF17187">
    <property type="entry name" value="Svf1_C"/>
    <property type="match status" value="1"/>
</dbReference>
<dbReference type="Proteomes" id="UP000095605">
    <property type="component" value="Unassembled WGS sequence"/>
</dbReference>
<keyword evidence="3" id="KW-0963">Cytoplasm</keyword>
<evidence type="ECO:0000256" key="2">
    <source>
        <dbReference type="ARBA" id="ARBA00009069"/>
    </source>
</evidence>
<feature type="domain" description="Svf1-like N-terminal" evidence="4">
    <location>
        <begin position="60"/>
        <end position="225"/>
    </location>
</feature>
<dbReference type="PANTHER" id="PTHR47107">
    <property type="entry name" value="SVF1-LIKE PROTEIN YDR222W-RELATED"/>
    <property type="match status" value="1"/>
</dbReference>
<feature type="unsure residue" description="I or L" evidence="6">
    <location>
        <position position="9"/>
    </location>
</feature>
<protein>
    <submittedName>
        <fullName evidence="6">Survival factor 1</fullName>
    </submittedName>
</protein>
<evidence type="ECO:0000313" key="6">
    <source>
        <dbReference type="EMBL" id="OEJ83580.1"/>
    </source>
</evidence>
<comment type="similarity">
    <text evidence="2">Belongs to the SVF1 family.</text>
</comment>
<sequence length="411" mass="46540">MFKWIQGGLSAVTGLAEPEYGESHFHSSTKRLTSKKVNPYTRAVVSAGDFDFQNPSNTNVETATFYINDLETGYCGFAQIIHSNIGISTTAQFTFKLYNSNKDLGFKQIWTSTKLENFEIVDKKNFKADNLTLQWNEDGSLRIKSDVNPESIVDLLFKPSTPNGVKFGTDPSTYYGPSIEEQWGSMRHVYQPRCQVEGTVTNLTTGDVIEMTNEKTFGLYVMALQNMKPHHCAKEWRFVWFVNETESLVLMQFETPKSYGNSIVSQAIVTIDDDNETKIIACPCENDLKLLGQYKDEETGWSYAKSIDYTFNGYEIKDNSVDNEPITEDSNAITFELKGELSELIERMDVMNEIPQFVKNIVSGVTATKPFIYQYFSKDLTLSRSDAPESAFKGSAWVEVTYITDEREAAE</sequence>
<dbReference type="PANTHER" id="PTHR47107:SF1">
    <property type="entry name" value="CERAMIDE-BINDING PROTEIN SVF1-RELATED"/>
    <property type="match status" value="1"/>
</dbReference>
<keyword evidence="7" id="KW-1185">Reference proteome</keyword>
<dbReference type="AlphaFoldDB" id="A0A1E5R9J9"/>
<name>A0A1E5R9J9_9ASCO</name>
<evidence type="ECO:0000259" key="5">
    <source>
        <dbReference type="Pfam" id="PF17187"/>
    </source>
</evidence>
<dbReference type="InterPro" id="IPR013931">
    <property type="entry name" value="Svf1-like_N"/>
</dbReference>
<evidence type="ECO:0000259" key="4">
    <source>
        <dbReference type="Pfam" id="PF08622"/>
    </source>
</evidence>
<accession>A0A1E5R9J9</accession>
<feature type="domain" description="Svf1-like C-terminal" evidence="5">
    <location>
        <begin position="227"/>
        <end position="403"/>
    </location>
</feature>
<organism evidence="6 7">
    <name type="scientific">Hanseniaspora opuntiae</name>
    <dbReference type="NCBI Taxonomy" id="211096"/>
    <lineage>
        <taxon>Eukaryota</taxon>
        <taxon>Fungi</taxon>
        <taxon>Dikarya</taxon>
        <taxon>Ascomycota</taxon>
        <taxon>Saccharomycotina</taxon>
        <taxon>Saccharomycetes</taxon>
        <taxon>Saccharomycodales</taxon>
        <taxon>Saccharomycodaceae</taxon>
        <taxon>Hanseniaspora</taxon>
    </lineage>
</organism>
<dbReference type="EMBL" id="LPNL01000007">
    <property type="protein sequence ID" value="OEJ83580.1"/>
    <property type="molecule type" value="Genomic_DNA"/>
</dbReference>
<dbReference type="InterPro" id="IPR033394">
    <property type="entry name" value="Svf1-like_C"/>
</dbReference>
<proteinExistence type="inferred from homology"/>
<evidence type="ECO:0000313" key="7">
    <source>
        <dbReference type="Proteomes" id="UP000095605"/>
    </source>
</evidence>